<dbReference type="InterPro" id="IPR000873">
    <property type="entry name" value="AMP-dep_synth/lig_dom"/>
</dbReference>
<dbReference type="EMBL" id="LT607411">
    <property type="protein sequence ID" value="SCF35186.1"/>
    <property type="molecule type" value="Genomic_DNA"/>
</dbReference>
<dbReference type="Proteomes" id="UP000198242">
    <property type="component" value="Chromosome I"/>
</dbReference>
<dbReference type="Gene3D" id="3.30.300.30">
    <property type="match status" value="1"/>
</dbReference>
<dbReference type="Pfam" id="PF00501">
    <property type="entry name" value="AMP-binding"/>
    <property type="match status" value="1"/>
</dbReference>
<proteinExistence type="predicted"/>
<name>A0A1C4ZQW4_MICVI</name>
<dbReference type="InterPro" id="IPR042099">
    <property type="entry name" value="ANL_N_sf"/>
</dbReference>
<dbReference type="GO" id="GO:0016878">
    <property type="term" value="F:acid-thiol ligase activity"/>
    <property type="evidence" value="ECO:0007669"/>
    <property type="project" value="UniProtKB-ARBA"/>
</dbReference>
<dbReference type="RefSeq" id="WP_157744680.1">
    <property type="nucleotide sequence ID" value="NZ_LT607411.1"/>
</dbReference>
<evidence type="ECO:0000259" key="1">
    <source>
        <dbReference type="Pfam" id="PF00501"/>
    </source>
</evidence>
<protein>
    <submittedName>
        <fullName evidence="2">Acyl-CoA synthetase (AMP-forming)/AMP-acid ligase II</fullName>
    </submittedName>
</protein>
<dbReference type="OrthoDB" id="3936150at2"/>
<feature type="domain" description="AMP-dependent synthetase/ligase" evidence="1">
    <location>
        <begin position="109"/>
        <end position="296"/>
    </location>
</feature>
<accession>A0A1C4ZQW4</accession>
<keyword evidence="3" id="KW-1185">Reference proteome</keyword>
<organism evidence="2 3">
    <name type="scientific">Micromonospora viridifaciens</name>
    <dbReference type="NCBI Taxonomy" id="1881"/>
    <lineage>
        <taxon>Bacteria</taxon>
        <taxon>Bacillati</taxon>
        <taxon>Actinomycetota</taxon>
        <taxon>Actinomycetes</taxon>
        <taxon>Micromonosporales</taxon>
        <taxon>Micromonosporaceae</taxon>
        <taxon>Micromonospora</taxon>
    </lineage>
</organism>
<dbReference type="PANTHER" id="PTHR43767:SF1">
    <property type="entry name" value="NONRIBOSOMAL PEPTIDE SYNTHASE PES1 (EUROFUNG)-RELATED"/>
    <property type="match status" value="1"/>
</dbReference>
<evidence type="ECO:0000313" key="2">
    <source>
        <dbReference type="EMBL" id="SCF35186.1"/>
    </source>
</evidence>
<dbReference type="InterPro" id="IPR045851">
    <property type="entry name" value="AMP-bd_C_sf"/>
</dbReference>
<dbReference type="InterPro" id="IPR050237">
    <property type="entry name" value="ATP-dep_AMP-bd_enzyme"/>
</dbReference>
<gene>
    <name evidence="2" type="ORF">GA0074695_5941</name>
</gene>
<evidence type="ECO:0000313" key="3">
    <source>
        <dbReference type="Proteomes" id="UP000198242"/>
    </source>
</evidence>
<dbReference type="AlphaFoldDB" id="A0A1C4ZQW4"/>
<reference evidence="3" key="1">
    <citation type="submission" date="2016-06" db="EMBL/GenBank/DDBJ databases">
        <authorList>
            <person name="Varghese N."/>
            <person name="Submissions Spin"/>
        </authorList>
    </citation>
    <scope>NUCLEOTIDE SEQUENCE [LARGE SCALE GENOMIC DNA]</scope>
    <source>
        <strain evidence="3">DSM 43909</strain>
    </source>
</reference>
<sequence>MGRAAVHRFLTAPSVTTGVHWGGEHATWRDLAAHRVAEVRPGGAYLVDPSVGLASVAALLAVASVPDTTLLWATPGSVGAEGRRIAPGLHEVESPLPGPTGRPRWGVATSGSSGTAKIAIGHADVWELVALHYERAMFQPAFGGRTPQVLATCLPLQFSAAFFMVVLPGLFLQRDVVVFPPHDWASVSQASRDTFVLSVPAVTAAACVGTSAPVDMRHVGLFLGGGHVTKTRADLIRDRFRGVSLANLYGTAETGAIAVDYDPGHNQHVGQPILGKTVWIDEPDERGVGRVAVAGPDCCRYLWRPGESPQAIGDHVASTDYGRLDAAGNLCLEGRADGGEKLHGVLIYPRAIERHLLGLPGVSDARVLVERRDSGLERLVARIVGDVDPAAVHEHCRDLDELERPADVQVFSEQAAGAAYNAHGKLR</sequence>
<dbReference type="Gene3D" id="3.40.50.12780">
    <property type="entry name" value="N-terminal domain of ligase-like"/>
    <property type="match status" value="1"/>
</dbReference>
<dbReference type="SUPFAM" id="SSF56801">
    <property type="entry name" value="Acetyl-CoA synthetase-like"/>
    <property type="match status" value="1"/>
</dbReference>
<dbReference type="PANTHER" id="PTHR43767">
    <property type="entry name" value="LONG-CHAIN-FATTY-ACID--COA LIGASE"/>
    <property type="match status" value="1"/>
</dbReference>
<keyword evidence="2" id="KW-0436">Ligase</keyword>